<feature type="transmembrane region" description="Helical" evidence="2">
    <location>
        <begin position="45"/>
        <end position="77"/>
    </location>
</feature>
<evidence type="ECO:0000256" key="2">
    <source>
        <dbReference type="SAM" id="Phobius"/>
    </source>
</evidence>
<feature type="transmembrane region" description="Helical" evidence="2">
    <location>
        <begin position="236"/>
        <end position="258"/>
    </location>
</feature>
<dbReference type="AlphaFoldDB" id="A0A381TW45"/>
<keyword evidence="2" id="KW-0472">Membrane</keyword>
<name>A0A381TW45_9ZZZZ</name>
<sequence length="296" mass="34202">MSFDIERMNKLPPEARFLDINDFWCFPNRWVVKFLYPLSITPTQITIISLIAGLVSVCCYMIDSSVGLMWGALFLYLKIFLDNVDGNLARVKGEVSRLGRFLDSLIDFIVSFLVYLVLTLRLVSETSNSLYWFLGGIAFLSCLIHCSYFVFYLVQYTSISGTYLCNRADESITEEDNKAYDRGDLSMLVCFLQRSHIFLYGWQDKTIEWFDRLSKKLGSKSKSHRLSENSWYGDKVFLTLTSPLCLCTNNMLLVFFSLADAIEFGFWFVVVVGNFYLLLLQILKIIKTRNNLILNV</sequence>
<dbReference type="InterPro" id="IPR048254">
    <property type="entry name" value="CDP_ALCOHOL_P_TRANSF_CS"/>
</dbReference>
<organism evidence="3">
    <name type="scientific">marine metagenome</name>
    <dbReference type="NCBI Taxonomy" id="408172"/>
    <lineage>
        <taxon>unclassified sequences</taxon>
        <taxon>metagenomes</taxon>
        <taxon>ecological metagenomes</taxon>
    </lineage>
</organism>
<feature type="transmembrane region" description="Helical" evidence="2">
    <location>
        <begin position="264"/>
        <end position="283"/>
    </location>
</feature>
<dbReference type="InterPro" id="IPR000462">
    <property type="entry name" value="CDP-OH_P_trans"/>
</dbReference>
<dbReference type="Gene3D" id="1.20.120.1760">
    <property type="match status" value="1"/>
</dbReference>
<reference evidence="3" key="1">
    <citation type="submission" date="2018-05" db="EMBL/GenBank/DDBJ databases">
        <authorList>
            <person name="Lanie J.A."/>
            <person name="Ng W.-L."/>
            <person name="Kazmierczak K.M."/>
            <person name="Andrzejewski T.M."/>
            <person name="Davidsen T.M."/>
            <person name="Wayne K.J."/>
            <person name="Tettelin H."/>
            <person name="Glass J.I."/>
            <person name="Rusch D."/>
            <person name="Podicherti R."/>
            <person name="Tsui H.-C.T."/>
            <person name="Winkler M.E."/>
        </authorList>
    </citation>
    <scope>NUCLEOTIDE SEQUENCE</scope>
</reference>
<keyword evidence="1" id="KW-0808">Transferase</keyword>
<keyword evidence="2" id="KW-1133">Transmembrane helix</keyword>
<feature type="transmembrane region" description="Helical" evidence="2">
    <location>
        <begin position="98"/>
        <end position="118"/>
    </location>
</feature>
<feature type="transmembrane region" description="Helical" evidence="2">
    <location>
        <begin position="130"/>
        <end position="154"/>
    </location>
</feature>
<dbReference type="PROSITE" id="PS00379">
    <property type="entry name" value="CDP_ALCOHOL_P_TRANSF"/>
    <property type="match status" value="1"/>
</dbReference>
<evidence type="ECO:0008006" key="4">
    <source>
        <dbReference type="Google" id="ProtNLM"/>
    </source>
</evidence>
<protein>
    <recommendedName>
        <fullName evidence="4">CDP-alcohol phosphatidyltransferase</fullName>
    </recommendedName>
</protein>
<dbReference type="Pfam" id="PF01066">
    <property type="entry name" value="CDP-OH_P_transf"/>
    <property type="match status" value="1"/>
</dbReference>
<dbReference type="InterPro" id="IPR043130">
    <property type="entry name" value="CDP-OH_PTrfase_TM_dom"/>
</dbReference>
<dbReference type="GO" id="GO:0008654">
    <property type="term" value="P:phospholipid biosynthetic process"/>
    <property type="evidence" value="ECO:0007669"/>
    <property type="project" value="InterPro"/>
</dbReference>
<dbReference type="EMBL" id="UINC01005243">
    <property type="protein sequence ID" value="SVA20059.1"/>
    <property type="molecule type" value="Genomic_DNA"/>
</dbReference>
<dbReference type="GO" id="GO:0016020">
    <property type="term" value="C:membrane"/>
    <property type="evidence" value="ECO:0007669"/>
    <property type="project" value="InterPro"/>
</dbReference>
<proteinExistence type="predicted"/>
<accession>A0A381TW45</accession>
<keyword evidence="2" id="KW-0812">Transmembrane</keyword>
<evidence type="ECO:0000256" key="1">
    <source>
        <dbReference type="ARBA" id="ARBA00022679"/>
    </source>
</evidence>
<gene>
    <name evidence="3" type="ORF">METZ01_LOCUS72913</name>
</gene>
<evidence type="ECO:0000313" key="3">
    <source>
        <dbReference type="EMBL" id="SVA20059.1"/>
    </source>
</evidence>
<dbReference type="GO" id="GO:0016780">
    <property type="term" value="F:phosphotransferase activity, for other substituted phosphate groups"/>
    <property type="evidence" value="ECO:0007669"/>
    <property type="project" value="InterPro"/>
</dbReference>